<accession>A0A6A6E0F3</accession>
<dbReference type="Proteomes" id="UP000800200">
    <property type="component" value="Unassembled WGS sequence"/>
</dbReference>
<protein>
    <submittedName>
        <fullName evidence="2">Uncharacterized protein</fullName>
    </submittedName>
</protein>
<proteinExistence type="predicted"/>
<reference evidence="2" key="1">
    <citation type="journal article" date="2020" name="Stud. Mycol.">
        <title>101 Dothideomycetes genomes: a test case for predicting lifestyles and emergence of pathogens.</title>
        <authorList>
            <person name="Haridas S."/>
            <person name="Albert R."/>
            <person name="Binder M."/>
            <person name="Bloem J."/>
            <person name="Labutti K."/>
            <person name="Salamov A."/>
            <person name="Andreopoulos B."/>
            <person name="Baker S."/>
            <person name="Barry K."/>
            <person name="Bills G."/>
            <person name="Bluhm B."/>
            <person name="Cannon C."/>
            <person name="Castanera R."/>
            <person name="Culley D."/>
            <person name="Daum C."/>
            <person name="Ezra D."/>
            <person name="Gonzalez J."/>
            <person name="Henrissat B."/>
            <person name="Kuo A."/>
            <person name="Liang C."/>
            <person name="Lipzen A."/>
            <person name="Lutzoni F."/>
            <person name="Magnuson J."/>
            <person name="Mondo S."/>
            <person name="Nolan M."/>
            <person name="Ohm R."/>
            <person name="Pangilinan J."/>
            <person name="Park H.-J."/>
            <person name="Ramirez L."/>
            <person name="Alfaro M."/>
            <person name="Sun H."/>
            <person name="Tritt A."/>
            <person name="Yoshinaga Y."/>
            <person name="Zwiers L.-H."/>
            <person name="Turgeon B."/>
            <person name="Goodwin S."/>
            <person name="Spatafora J."/>
            <person name="Crous P."/>
            <person name="Grigoriev I."/>
        </authorList>
    </citation>
    <scope>NUCLEOTIDE SEQUENCE</scope>
    <source>
        <strain evidence="2">CBS 207.26</strain>
    </source>
</reference>
<dbReference type="EMBL" id="ML994640">
    <property type="protein sequence ID" value="KAF2183948.1"/>
    <property type="molecule type" value="Genomic_DNA"/>
</dbReference>
<feature type="compositionally biased region" description="Polar residues" evidence="1">
    <location>
        <begin position="136"/>
        <end position="161"/>
    </location>
</feature>
<evidence type="ECO:0000256" key="1">
    <source>
        <dbReference type="SAM" id="MobiDB-lite"/>
    </source>
</evidence>
<sequence>MHRNPDTSHNHVPLPRTALAAGIAVPTFNESLRGGCGFAVLNNAKAEPWNYREALVGYGVCTIKPKVVRAFVEVKSWTKEMVRRRTGTGKRTRLYAAYAACFDRIHPNEFAVAVGGGEREKSLNAPLPCRPCPGESSITSTPTSQAHINQHSSTTLSTSHPVRSRVKGAGEPKRKIECVNARSTAPASQL</sequence>
<evidence type="ECO:0000313" key="3">
    <source>
        <dbReference type="Proteomes" id="UP000800200"/>
    </source>
</evidence>
<keyword evidence="3" id="KW-1185">Reference proteome</keyword>
<organism evidence="2 3">
    <name type="scientific">Zopfia rhizophila CBS 207.26</name>
    <dbReference type="NCBI Taxonomy" id="1314779"/>
    <lineage>
        <taxon>Eukaryota</taxon>
        <taxon>Fungi</taxon>
        <taxon>Dikarya</taxon>
        <taxon>Ascomycota</taxon>
        <taxon>Pezizomycotina</taxon>
        <taxon>Dothideomycetes</taxon>
        <taxon>Dothideomycetes incertae sedis</taxon>
        <taxon>Zopfiaceae</taxon>
        <taxon>Zopfia</taxon>
    </lineage>
</organism>
<dbReference type="AlphaFoldDB" id="A0A6A6E0F3"/>
<gene>
    <name evidence="2" type="ORF">K469DRAFT_784556</name>
</gene>
<evidence type="ECO:0000313" key="2">
    <source>
        <dbReference type="EMBL" id="KAF2183948.1"/>
    </source>
</evidence>
<name>A0A6A6E0F3_9PEZI</name>
<feature type="region of interest" description="Disordered" evidence="1">
    <location>
        <begin position="135"/>
        <end position="174"/>
    </location>
</feature>